<keyword evidence="3" id="KW-1185">Reference proteome</keyword>
<evidence type="ECO:0000313" key="3">
    <source>
        <dbReference type="Proteomes" id="UP000011682"/>
    </source>
</evidence>
<gene>
    <name evidence="2" type="ORF">D187_004725</name>
</gene>
<accession>S9NZT6</accession>
<proteinExistence type="predicted"/>
<evidence type="ECO:0000313" key="2">
    <source>
        <dbReference type="EMBL" id="EPX57705.1"/>
    </source>
</evidence>
<name>S9NZT6_CYSF2</name>
<dbReference type="Proteomes" id="UP000011682">
    <property type="component" value="Unassembled WGS sequence"/>
</dbReference>
<feature type="region of interest" description="Disordered" evidence="1">
    <location>
        <begin position="1"/>
        <end position="29"/>
    </location>
</feature>
<organism evidence="2 3">
    <name type="scientific">Cystobacter fuscus (strain ATCC 25194 / DSM 2262 / NBRC 100088 / M29)</name>
    <dbReference type="NCBI Taxonomy" id="1242864"/>
    <lineage>
        <taxon>Bacteria</taxon>
        <taxon>Pseudomonadati</taxon>
        <taxon>Myxococcota</taxon>
        <taxon>Myxococcia</taxon>
        <taxon>Myxococcales</taxon>
        <taxon>Cystobacterineae</taxon>
        <taxon>Archangiaceae</taxon>
        <taxon>Cystobacter</taxon>
    </lineage>
</organism>
<evidence type="ECO:0000256" key="1">
    <source>
        <dbReference type="SAM" id="MobiDB-lite"/>
    </source>
</evidence>
<dbReference type="EMBL" id="ANAH02000032">
    <property type="protein sequence ID" value="EPX57705.1"/>
    <property type="molecule type" value="Genomic_DNA"/>
</dbReference>
<reference evidence="2" key="1">
    <citation type="submission" date="2013-05" db="EMBL/GenBank/DDBJ databases">
        <title>Genome assembly of Cystobacter fuscus DSM 2262.</title>
        <authorList>
            <person name="Sharma G."/>
            <person name="Khatri I."/>
            <person name="Kaur C."/>
            <person name="Mayilraj S."/>
            <person name="Subramanian S."/>
        </authorList>
    </citation>
    <scope>NUCLEOTIDE SEQUENCE [LARGE SCALE GENOMIC DNA]</scope>
    <source>
        <strain evidence="2">DSM 2262</strain>
    </source>
</reference>
<protein>
    <submittedName>
        <fullName evidence="2">Uncharacterized protein</fullName>
    </submittedName>
</protein>
<sequence>MPTIPEVTSPEDVGSPQASEPDEPEEVGPKVVSLGRELSALNLTLRGAQLLTDTGLYGYLDVGGQGDVFHCVSATLSFLGARMGLLQGVIRREVNPAFLWAPHNAVAAHESRDDGDLFLTEWKPSIAH</sequence>
<comment type="caution">
    <text evidence="2">The sequence shown here is derived from an EMBL/GenBank/DDBJ whole genome shotgun (WGS) entry which is preliminary data.</text>
</comment>
<dbReference type="AlphaFoldDB" id="S9NZT6"/>